<dbReference type="InterPro" id="IPR023333">
    <property type="entry name" value="Proteasome_suB-type"/>
</dbReference>
<organism evidence="14 15">
    <name type="scientific">Monilinia fructicola</name>
    <name type="common">Brown rot fungus</name>
    <name type="synonym">Ciboria fructicola</name>
    <dbReference type="NCBI Taxonomy" id="38448"/>
    <lineage>
        <taxon>Eukaryota</taxon>
        <taxon>Fungi</taxon>
        <taxon>Dikarya</taxon>
        <taxon>Ascomycota</taxon>
        <taxon>Pezizomycotina</taxon>
        <taxon>Leotiomycetes</taxon>
        <taxon>Helotiales</taxon>
        <taxon>Sclerotiniaceae</taxon>
        <taxon>Monilinia</taxon>
    </lineage>
</organism>
<proteinExistence type="predicted"/>
<dbReference type="GO" id="GO:0004298">
    <property type="term" value="F:threonine-type endopeptidase activity"/>
    <property type="evidence" value="ECO:0007669"/>
    <property type="project" value="UniProtKB-KW"/>
</dbReference>
<feature type="compositionally biased region" description="Basic and acidic residues" evidence="13">
    <location>
        <begin position="429"/>
        <end position="440"/>
    </location>
</feature>
<dbReference type="PROSITE" id="PS00854">
    <property type="entry name" value="PROTEASOME_BETA_1"/>
    <property type="match status" value="1"/>
</dbReference>
<keyword evidence="7" id="KW-0378">Hydrolase</keyword>
<feature type="region of interest" description="Disordered" evidence="13">
    <location>
        <begin position="374"/>
        <end position="514"/>
    </location>
</feature>
<dbReference type="CDD" id="cd03762">
    <property type="entry name" value="proteasome_beta_type_6"/>
    <property type="match status" value="1"/>
</dbReference>
<comment type="subcellular location">
    <subcellularLocation>
        <location evidence="2">Nucleus</location>
    </subcellularLocation>
</comment>
<protein>
    <recommendedName>
        <fullName evidence="3">proteasome endopeptidase complex</fullName>
        <ecNumber evidence="3">3.4.25.1</ecNumber>
    </recommendedName>
</protein>
<dbReference type="GO" id="GO:0005737">
    <property type="term" value="C:cytoplasm"/>
    <property type="evidence" value="ECO:0007669"/>
    <property type="project" value="TreeGrafter"/>
</dbReference>
<feature type="compositionally biased region" description="Low complexity" evidence="13">
    <location>
        <begin position="447"/>
        <end position="456"/>
    </location>
</feature>
<dbReference type="GO" id="GO:0051603">
    <property type="term" value="P:proteolysis involved in protein catabolic process"/>
    <property type="evidence" value="ECO:0007669"/>
    <property type="project" value="InterPro"/>
</dbReference>
<evidence type="ECO:0000256" key="5">
    <source>
        <dbReference type="ARBA" id="ARBA00022670"/>
    </source>
</evidence>
<comment type="caution">
    <text evidence="14">The sequence shown here is derived from an EMBL/GenBank/DDBJ whole genome shotgun (WGS) entry which is preliminary data.</text>
</comment>
<feature type="active site" description="Nucleophile" evidence="12">
    <location>
        <position position="30"/>
    </location>
</feature>
<dbReference type="PANTHER" id="PTHR32194:SF0">
    <property type="entry name" value="ATP-DEPENDENT PROTEASE SUBUNIT HSLV"/>
    <property type="match status" value="1"/>
</dbReference>
<dbReference type="InterPro" id="IPR001353">
    <property type="entry name" value="Proteasome_sua/b"/>
</dbReference>
<evidence type="ECO:0000256" key="3">
    <source>
        <dbReference type="ARBA" id="ARBA00012039"/>
    </source>
</evidence>
<dbReference type="EMBL" id="VICG01000001">
    <property type="protein sequence ID" value="KAA8577144.1"/>
    <property type="molecule type" value="Genomic_DNA"/>
</dbReference>
<dbReference type="VEuPathDB" id="FungiDB:MFRU_021g01270"/>
<evidence type="ECO:0000256" key="13">
    <source>
        <dbReference type="SAM" id="MobiDB-lite"/>
    </source>
</evidence>
<evidence type="ECO:0000256" key="1">
    <source>
        <dbReference type="ARBA" id="ARBA00001198"/>
    </source>
</evidence>
<feature type="compositionally biased region" description="Polar residues" evidence="13">
    <location>
        <begin position="411"/>
        <end position="424"/>
    </location>
</feature>
<dbReference type="Gene3D" id="3.60.20.10">
    <property type="entry name" value="Glutamine Phosphoribosylpyrophosphate, subunit 1, domain 1"/>
    <property type="match status" value="1"/>
</dbReference>
<dbReference type="GO" id="GO:0005634">
    <property type="term" value="C:nucleus"/>
    <property type="evidence" value="ECO:0007669"/>
    <property type="project" value="UniProtKB-SubCell"/>
</dbReference>
<feature type="compositionally biased region" description="Polar residues" evidence="13">
    <location>
        <begin position="483"/>
        <end position="508"/>
    </location>
</feature>
<evidence type="ECO:0000256" key="6">
    <source>
        <dbReference type="ARBA" id="ARBA00022698"/>
    </source>
</evidence>
<dbReference type="VEuPathDB" id="FungiDB:MFRU_021g01260"/>
<keyword evidence="5" id="KW-0645">Protease</keyword>
<dbReference type="CDD" id="cd20558">
    <property type="entry name" value="CYCLIN_ScPCL7-like"/>
    <property type="match status" value="1"/>
</dbReference>
<dbReference type="GO" id="GO:0019774">
    <property type="term" value="C:proteasome core complex, beta-subunit complex"/>
    <property type="evidence" value="ECO:0007669"/>
    <property type="project" value="UniProtKB-ARBA"/>
</dbReference>
<keyword evidence="8" id="KW-0647">Proteasome</keyword>
<evidence type="ECO:0000256" key="4">
    <source>
        <dbReference type="ARBA" id="ARBA00022490"/>
    </source>
</evidence>
<dbReference type="Pfam" id="PF00227">
    <property type="entry name" value="Proteasome"/>
    <property type="match status" value="1"/>
</dbReference>
<accession>A0A5M9K5P2</accession>
<dbReference type="SUPFAM" id="SSF56235">
    <property type="entry name" value="N-terminal nucleophile aminohydrolases (Ntn hydrolases)"/>
    <property type="match status" value="1"/>
</dbReference>
<feature type="region of interest" description="Disordered" evidence="13">
    <location>
        <begin position="667"/>
        <end position="696"/>
    </location>
</feature>
<evidence type="ECO:0000256" key="12">
    <source>
        <dbReference type="PIRSR" id="PIRSR600243-1"/>
    </source>
</evidence>
<keyword evidence="10" id="KW-0539">Nucleus</keyword>
<dbReference type="Gene3D" id="1.10.472.10">
    <property type="entry name" value="Cyclin-like"/>
    <property type="match status" value="1"/>
</dbReference>
<dbReference type="PANTHER" id="PTHR32194">
    <property type="entry name" value="METALLOPROTEASE TLDD"/>
    <property type="match status" value="1"/>
</dbReference>
<dbReference type="InterPro" id="IPR013922">
    <property type="entry name" value="Cyclin_PHO80-like"/>
</dbReference>
<feature type="compositionally biased region" description="Polar residues" evidence="13">
    <location>
        <begin position="457"/>
        <end position="470"/>
    </location>
</feature>
<name>A0A5M9K5P2_MONFR</name>
<dbReference type="FunFam" id="3.60.20.10:FF:000010">
    <property type="entry name" value="Proteasome subunit beta type-1"/>
    <property type="match status" value="1"/>
</dbReference>
<evidence type="ECO:0000256" key="8">
    <source>
        <dbReference type="ARBA" id="ARBA00022942"/>
    </source>
</evidence>
<keyword evidence="9" id="KW-0865">Zymogen</keyword>
<evidence type="ECO:0000256" key="10">
    <source>
        <dbReference type="ARBA" id="ARBA00023242"/>
    </source>
</evidence>
<keyword evidence="6" id="KW-0888">Threonine protease</keyword>
<comment type="subunit">
    <text evidence="11">The 26S proteasome consists of a 20S proteasome core and two 19S regulatory subunits. The 20S proteasome core is composed of 28 subunits that are arranged in four stacked rings, resulting in a barrel-shaped structure. The two end rings are each formed by seven alpha subunits, and the two central rings are each formed by seven beta subunits. The catalytic chamber with the active sites is on the inside of the barrel.</text>
</comment>
<dbReference type="PRINTS" id="PR00141">
    <property type="entry name" value="PROTEASOME"/>
</dbReference>
<dbReference type="GO" id="GO:0019901">
    <property type="term" value="F:protein kinase binding"/>
    <property type="evidence" value="ECO:0007669"/>
    <property type="project" value="InterPro"/>
</dbReference>
<evidence type="ECO:0000313" key="14">
    <source>
        <dbReference type="EMBL" id="KAA8577144.1"/>
    </source>
</evidence>
<evidence type="ECO:0000313" key="15">
    <source>
        <dbReference type="Proteomes" id="UP000322873"/>
    </source>
</evidence>
<evidence type="ECO:0000256" key="11">
    <source>
        <dbReference type="ARBA" id="ARBA00026071"/>
    </source>
</evidence>
<comment type="catalytic activity">
    <reaction evidence="1">
        <text>Cleavage of peptide bonds with very broad specificity.</text>
        <dbReference type="EC" id="3.4.25.1"/>
    </reaction>
</comment>
<dbReference type="InterPro" id="IPR016050">
    <property type="entry name" value="Proteasome_bsu_CS"/>
</dbReference>
<dbReference type="EC" id="3.4.25.1" evidence="3"/>
<dbReference type="AlphaFoldDB" id="A0A5M9K5P2"/>
<keyword evidence="4" id="KW-0963">Cytoplasm</keyword>
<reference evidence="14 15" key="1">
    <citation type="submission" date="2019-06" db="EMBL/GenBank/DDBJ databases">
        <title>Genome Sequence of the Brown Rot Fungal Pathogen Monilinia fructicola.</title>
        <authorList>
            <person name="De Miccolis Angelini R.M."/>
            <person name="Landi L."/>
            <person name="Abate D."/>
            <person name="Pollastro S."/>
            <person name="Romanazzi G."/>
            <person name="Faretra F."/>
        </authorList>
    </citation>
    <scope>NUCLEOTIDE SEQUENCE [LARGE SCALE GENOMIC DNA]</scope>
    <source>
        <strain evidence="14 15">Mfrc123</strain>
    </source>
</reference>
<evidence type="ECO:0000256" key="9">
    <source>
        <dbReference type="ARBA" id="ARBA00023145"/>
    </source>
</evidence>
<dbReference type="Proteomes" id="UP000322873">
    <property type="component" value="Unassembled WGS sequence"/>
</dbReference>
<evidence type="ECO:0000256" key="7">
    <source>
        <dbReference type="ARBA" id="ARBA00022801"/>
    </source>
</evidence>
<dbReference type="InterPro" id="IPR000243">
    <property type="entry name" value="Pept_T1A_subB"/>
</dbReference>
<dbReference type="PROSITE" id="PS51476">
    <property type="entry name" value="PROTEASOME_BETA_2"/>
    <property type="match status" value="1"/>
</dbReference>
<sequence>MEFGNTGMLNEDGIHVDMDRLKKGEVNLGTSIMAINFKDGVILGADSRTTTGSYIANRVTDKLTQVHDTIWCCRSGSAADTQAVADIVHYQLGMYGVLNGRTPTTQTAAAMFQELCYDNKDQLSAGLIIAGWDERHGGQVYSIPLGGSLHKQSYAIGGSGSTYIYGYCDANWKEGMEEAEAVDFVKGALQEAIKWDGSSGGVIRMVVLTAKGANRHLYLPDTNYAVSWRSMKRKLHFLRSGEIKNRKNLMCVARSESNGVHRVTFFWKRDLIHAPCYKRTCWYKIQARYLLCVDAWMYLIRSVVTPWVLGLFVIVNQNCGQWVFSEPIIVEILHASFTFRGSTYGECCRFPQPSNSFDMAAVIDFVSDSTRFHPHTMIPGAGHHGSSEDSPYRQSSRSRIEPPPSPESHPTSVNDGTPPSSANAQAKYGDSHEVDRRQVKAEPISPPSSSSPNPDSYTRQPFTSQQNFPPSSAPYARSEHSHTMSTDSTLRPSRTATATSERSIPRSTKSLDDVQKYGGNTIKVRDLAHIESFASEEFLSFRGQSGRARTADDPGLKYEISGMPITDIIEMVAGLLTKITTTNDRQHETLQRPISSAEHTANLTGLSSSVLAFHGKNVPSITILSYLTRIHKYCPTTYEVFLSLLVYFDRMTERVNAAPINAMRCDAMDRDDSRPSSSYSAEGSDLADTPPGARSVPELKSELENAQYTHSPGPEPGLAQFPLSHFFVVDSFNIHRLVIAGVTCASKFFSDVFYTNSRYAKVGGLPLNELNHLELQFLLLNDFRLSVPVEELEAYGTMLVEFYAREVLAQRQGGTSEMAYTQDTPS</sequence>
<gene>
    <name evidence="14" type="ORF">EYC84_007142</name>
</gene>
<dbReference type="Pfam" id="PF08613">
    <property type="entry name" value="Cyclin"/>
    <property type="match status" value="2"/>
</dbReference>
<evidence type="ECO:0000256" key="2">
    <source>
        <dbReference type="ARBA" id="ARBA00004123"/>
    </source>
</evidence>
<dbReference type="InterPro" id="IPR029055">
    <property type="entry name" value="Ntn_hydrolases_N"/>
</dbReference>
<keyword evidence="15" id="KW-1185">Reference proteome</keyword>